<evidence type="ECO:0000313" key="2">
    <source>
        <dbReference type="Proteomes" id="UP000192327"/>
    </source>
</evidence>
<protein>
    <submittedName>
        <fullName evidence="1">Uncharacterized protein</fullName>
    </submittedName>
</protein>
<proteinExistence type="predicted"/>
<accession>A0ABX3RKT1</accession>
<reference evidence="1 2" key="1">
    <citation type="submission" date="2016-12" db="EMBL/GenBank/DDBJ databases">
        <title>The new phylogeny of genus Mycobacterium.</title>
        <authorList>
            <person name="Tortoli E."/>
            <person name="Trovato A."/>
            <person name="Cirillo D.M."/>
        </authorList>
    </citation>
    <scope>NUCLEOTIDE SEQUENCE [LARGE SCALE GENOMIC DNA]</scope>
    <source>
        <strain evidence="1 2">DSM 44942</strain>
    </source>
</reference>
<dbReference type="Proteomes" id="UP000192327">
    <property type="component" value="Unassembled WGS sequence"/>
</dbReference>
<evidence type="ECO:0000313" key="1">
    <source>
        <dbReference type="EMBL" id="OQZ94462.1"/>
    </source>
</evidence>
<name>A0ABX3RKT1_9MYCO</name>
<sequence length="137" mass="14010">MLAGLATLLAAAALTVGIVALTRPASSPIYSGAQQKAADDELCGTYKLASTAMSIATNAPNGDVSVARLSLTNGARMLQTAASDPALADKYRDAARALAKAYQTQSAKGITATPEQYQAAMRDTNSKTLVMIGLCGD</sequence>
<keyword evidence="2" id="KW-1185">Reference proteome</keyword>
<comment type="caution">
    <text evidence="1">The sequence shown here is derived from an EMBL/GenBank/DDBJ whole genome shotgun (WGS) entry which is preliminary data.</text>
</comment>
<gene>
    <name evidence="1" type="ORF">BST15_16430</name>
</gene>
<dbReference type="EMBL" id="MVHH01000042">
    <property type="protein sequence ID" value="OQZ94462.1"/>
    <property type="molecule type" value="Genomic_DNA"/>
</dbReference>
<organism evidence="1 2">
    <name type="scientific">Mycolicibacter arupensis</name>
    <dbReference type="NCBI Taxonomy" id="342002"/>
    <lineage>
        <taxon>Bacteria</taxon>
        <taxon>Bacillati</taxon>
        <taxon>Actinomycetota</taxon>
        <taxon>Actinomycetes</taxon>
        <taxon>Mycobacteriales</taxon>
        <taxon>Mycobacteriaceae</taxon>
        <taxon>Mycolicibacter</taxon>
    </lineage>
</organism>